<dbReference type="InterPro" id="IPR010720">
    <property type="entry name" value="Alpha-L-AF_C"/>
</dbReference>
<dbReference type="SUPFAM" id="SSF51011">
    <property type="entry name" value="Glycosyl hydrolase domain"/>
    <property type="match status" value="1"/>
</dbReference>
<dbReference type="InterPro" id="IPR017853">
    <property type="entry name" value="GH"/>
</dbReference>
<comment type="caution">
    <text evidence="9">The sequence shown here is derived from an EMBL/GenBank/DDBJ whole genome shotgun (WGS) entry which is preliminary data.</text>
</comment>
<dbReference type="Proteomes" id="UP000027821">
    <property type="component" value="Unassembled WGS sequence"/>
</dbReference>
<organism evidence="9 10">
    <name type="scientific">Anditalea andensis</name>
    <dbReference type="NCBI Taxonomy" id="1048983"/>
    <lineage>
        <taxon>Bacteria</taxon>
        <taxon>Pseudomonadati</taxon>
        <taxon>Bacteroidota</taxon>
        <taxon>Cytophagia</taxon>
        <taxon>Cytophagales</taxon>
        <taxon>Cytophagaceae</taxon>
        <taxon>Anditalea</taxon>
    </lineage>
</organism>
<dbReference type="SUPFAM" id="SSF49785">
    <property type="entry name" value="Galactose-binding domain-like"/>
    <property type="match status" value="1"/>
</dbReference>
<feature type="signal peptide" evidence="7">
    <location>
        <begin position="1"/>
        <end position="21"/>
    </location>
</feature>
<accession>A0A074LDB7</accession>
<gene>
    <name evidence="9" type="ORF">EL17_21610</name>
</gene>
<evidence type="ECO:0000256" key="3">
    <source>
        <dbReference type="ARBA" id="ARBA00012670"/>
    </source>
</evidence>
<dbReference type="InterPro" id="IPR051563">
    <property type="entry name" value="Glycosyl_Hydrolase_51"/>
</dbReference>
<evidence type="ECO:0000313" key="9">
    <source>
        <dbReference type="EMBL" id="KEO71782.1"/>
    </source>
</evidence>
<dbReference type="InterPro" id="IPR055235">
    <property type="entry name" value="ASD1_cat"/>
</dbReference>
<comment type="catalytic activity">
    <reaction evidence="1">
        <text>Hydrolysis of terminal non-reducing alpha-L-arabinofuranoside residues in alpha-L-arabinosides.</text>
        <dbReference type="EC" id="3.2.1.55"/>
    </reaction>
</comment>
<dbReference type="EC" id="3.2.1.55" evidence="3"/>
<feature type="chain" id="PRO_5001697605" description="non-reducing end alpha-L-arabinofuranosidase" evidence="7">
    <location>
        <begin position="22"/>
        <end position="661"/>
    </location>
</feature>
<dbReference type="PANTHER" id="PTHR31776:SF0">
    <property type="entry name" value="ALPHA-L-ARABINOFURANOSIDASE 1"/>
    <property type="match status" value="1"/>
</dbReference>
<evidence type="ECO:0000256" key="2">
    <source>
        <dbReference type="ARBA" id="ARBA00007186"/>
    </source>
</evidence>
<evidence type="ECO:0000256" key="6">
    <source>
        <dbReference type="ARBA" id="ARBA00023180"/>
    </source>
</evidence>
<keyword evidence="10" id="KW-1185">Reference proteome</keyword>
<dbReference type="PANTHER" id="PTHR31776">
    <property type="entry name" value="ALPHA-L-ARABINOFURANOSIDASE 1"/>
    <property type="match status" value="1"/>
</dbReference>
<keyword evidence="4 7" id="KW-0732">Signal</keyword>
<proteinExistence type="inferred from homology"/>
<keyword evidence="5" id="KW-0378">Hydrolase</keyword>
<feature type="domain" description="Alpha-L-arabinofuranosidase C-terminal" evidence="8">
    <location>
        <begin position="463"/>
        <end position="651"/>
    </location>
</feature>
<dbReference type="SMART" id="SM00813">
    <property type="entry name" value="Alpha-L-AF_C"/>
    <property type="match status" value="1"/>
</dbReference>
<comment type="similarity">
    <text evidence="2">Belongs to the glycosyl hydrolase 51 family.</text>
</comment>
<evidence type="ECO:0000256" key="5">
    <source>
        <dbReference type="ARBA" id="ARBA00022801"/>
    </source>
</evidence>
<dbReference type="RefSeq" id="WP_035079452.1">
    <property type="nucleotide sequence ID" value="NZ_JMIH01000039.1"/>
</dbReference>
<keyword evidence="6" id="KW-0325">Glycoprotein</keyword>
<dbReference type="Pfam" id="PF06964">
    <property type="entry name" value="Alpha-L-AF_C"/>
    <property type="match status" value="1"/>
</dbReference>
<dbReference type="Pfam" id="PF22848">
    <property type="entry name" value="ASD1_dom"/>
    <property type="match status" value="1"/>
</dbReference>
<evidence type="ECO:0000256" key="4">
    <source>
        <dbReference type="ARBA" id="ARBA00022729"/>
    </source>
</evidence>
<protein>
    <recommendedName>
        <fullName evidence="3">non-reducing end alpha-L-arabinofuranosidase</fullName>
        <ecNumber evidence="3">3.2.1.55</ecNumber>
    </recommendedName>
</protein>
<dbReference type="InterPro" id="IPR008979">
    <property type="entry name" value="Galactose-bd-like_sf"/>
</dbReference>
<dbReference type="STRING" id="1048983.EL17_21610"/>
<dbReference type="eggNOG" id="COG3534">
    <property type="taxonomic scope" value="Bacteria"/>
</dbReference>
<evidence type="ECO:0000313" key="10">
    <source>
        <dbReference type="Proteomes" id="UP000027821"/>
    </source>
</evidence>
<reference evidence="9 10" key="1">
    <citation type="submission" date="2014-04" db="EMBL/GenBank/DDBJ databases">
        <title>Characterization and application of a salt tolerant electro-active bacterium.</title>
        <authorList>
            <person name="Yang L."/>
            <person name="Wei S."/>
            <person name="Tay Q.X.M."/>
        </authorList>
    </citation>
    <scope>NUCLEOTIDE SEQUENCE [LARGE SCALE GENOMIC DNA]</scope>
    <source>
        <strain evidence="9 10">LY1</strain>
    </source>
</reference>
<dbReference type="Gene3D" id="2.60.40.1180">
    <property type="entry name" value="Golgi alpha-mannosidase II"/>
    <property type="match status" value="1"/>
</dbReference>
<dbReference type="InterPro" id="IPR013780">
    <property type="entry name" value="Glyco_hydro_b"/>
</dbReference>
<dbReference type="GO" id="GO:0046556">
    <property type="term" value="F:alpha-L-arabinofuranosidase activity"/>
    <property type="evidence" value="ECO:0007669"/>
    <property type="project" value="UniProtKB-EC"/>
</dbReference>
<dbReference type="AlphaFoldDB" id="A0A074LDB7"/>
<evidence type="ECO:0000256" key="7">
    <source>
        <dbReference type="SAM" id="SignalP"/>
    </source>
</evidence>
<name>A0A074LDB7_9BACT</name>
<dbReference type="OrthoDB" id="9758333at2"/>
<dbReference type="Gene3D" id="2.60.120.260">
    <property type="entry name" value="Galactose-binding domain-like"/>
    <property type="match status" value="1"/>
</dbReference>
<evidence type="ECO:0000256" key="1">
    <source>
        <dbReference type="ARBA" id="ARBA00001462"/>
    </source>
</evidence>
<dbReference type="SUPFAM" id="SSF51445">
    <property type="entry name" value="(Trans)glycosidases"/>
    <property type="match status" value="1"/>
</dbReference>
<dbReference type="GO" id="GO:0046373">
    <property type="term" value="P:L-arabinose metabolic process"/>
    <property type="evidence" value="ECO:0007669"/>
    <property type="project" value="InterPro"/>
</dbReference>
<dbReference type="Gene3D" id="3.20.20.80">
    <property type="entry name" value="Glycosidases"/>
    <property type="match status" value="1"/>
</dbReference>
<dbReference type="EMBL" id="JMIH01000039">
    <property type="protein sequence ID" value="KEO71782.1"/>
    <property type="molecule type" value="Genomic_DNA"/>
</dbReference>
<evidence type="ECO:0000259" key="8">
    <source>
        <dbReference type="SMART" id="SM00813"/>
    </source>
</evidence>
<sequence length="661" mass="75219">MKTYFYLFAFFLVTFFSIKTAKAQTSAKTLTINLTDIKADIAPDMWGLFFEDINFAADGGLYAEMIKNSSFEFPSPFMGWSRVAHDGAEGYHFVQGYEEEGKNRRYLRLQRLNDNGTFGMQNDGFRSMAVKEGENYRLTFLARVAKGNSLSIKAQLRGQGNEVAAEGTVKELTDEWQEYEVMMPSKLTADNINFRILLEGEGELDVDMVSLFPEDTWMGRKRGMRKDLVQLLADMKPGFLRFPGGCIVEGFDLDNRYQWKNTIGKMEERDLLMNRWNVEFAHRNAPDYFQSFGIGFFEYFQLSEDLGAEPLPILSCGLACQYNSGEMVPLAALDEYVQDAIDLIEFANGPLDSFWGNKRAEMGHPEPFGLKYIGVGNENWGPQYIERADIFEKAIKAAYPDIIIVSTSGPSPDGKEFDYLWEELTKRNAELIDEHYYRSPEWFRTNARRYDNYDRNGPKVFAGEYAAHSTTEKDPLKKNNWEAALSEAAFMTGLERNADIVRLASYAPLLAHVNAWQWAPDMIWFDNLQAYATPNYYVQKLFSTNAGNHVLDITYNGQSLAGEEGIYASATIDDHTQELIFKIVNTNPSGQLISISLDGRYNGKEKGKWYEIASDDLTIANSFDEPKAIHPNEKEFTVIHKKINLELKGNSLNVGRIKIAK</sequence>